<accession>A0AAJ3NA89</accession>
<protein>
    <recommendedName>
        <fullName evidence="3">Fimbrillin family protein</fullName>
    </recommendedName>
</protein>
<gene>
    <name evidence="1" type="ORF">BAY32_10105</name>
</gene>
<evidence type="ECO:0008006" key="3">
    <source>
        <dbReference type="Google" id="ProtNLM"/>
    </source>
</evidence>
<dbReference type="KEGG" id="ego:BBD34_06115"/>
<dbReference type="EMBL" id="MAIC01000016">
    <property type="protein sequence ID" value="OPB73398.1"/>
    <property type="molecule type" value="Genomic_DNA"/>
</dbReference>
<dbReference type="PROSITE" id="PS51257">
    <property type="entry name" value="PROKAR_LIPOPROTEIN"/>
    <property type="match status" value="1"/>
</dbReference>
<sequence>MNTISQKIIKIVCVLGLLSVISVGFLSCSSREEDKVSGNTSGTVLSLNVTVADNGGGISALASVSQKGIINSSNLLVPIAESKMVSSNGFDAIVSAEGYKVGNGAVASVSGGISPVAAAQPMPIGVKYRFLLYDATGTTLISNTVGVSGTNPNISADAGQSYKWVAFSINDPNVIPDVVSGVISRSDISNKDVLYASGNITPVSGQNDLSVDFAHITSRIVVSLDARGMFGTINDATTLEVGAGAGAAFAGVMQTGDLNVITGGFSNFQNIAPVAASAMSNDAINGPSTGVTGAKIANFYTANPVLIAANTLKVRIAPLNITLSDATTRNFATGVLSYGNTALTPVVGTSYSMTARMVESGVVVKGVTWARTNLYYDPAVSQLNKYRFHPNNEYTIANLLNITVGNLLSIQLNGASFDINNEYWNWMSSTPAGTNTGVDPCTRVLPLNTWRMPTGGEFTNLGTAPDSNDVSAPLIGGARIASVWNLDAGQTANTSFPTNSQKLFLPMFGYRNFNSVVGQNQITDSPGSLLSLVVASGASHYWSSVSANTNDANAHYRQYTAAVVLPPPLPPVLEIWGNATVVAKPKIEGRNIRCVRS</sequence>
<comment type="caution">
    <text evidence="1">The sequence shown here is derived from an EMBL/GenBank/DDBJ whole genome shotgun (WGS) entry which is preliminary data.</text>
</comment>
<proteinExistence type="predicted"/>
<dbReference type="Proteomes" id="UP000190816">
    <property type="component" value="Unassembled WGS sequence"/>
</dbReference>
<evidence type="ECO:0000313" key="2">
    <source>
        <dbReference type="Proteomes" id="UP000190816"/>
    </source>
</evidence>
<organism evidence="1 2">
    <name type="scientific">Elizabethkingia ursingii</name>
    <dbReference type="NCBI Taxonomy" id="1756150"/>
    <lineage>
        <taxon>Bacteria</taxon>
        <taxon>Pseudomonadati</taxon>
        <taxon>Bacteroidota</taxon>
        <taxon>Flavobacteriia</taxon>
        <taxon>Flavobacteriales</taxon>
        <taxon>Weeksellaceae</taxon>
        <taxon>Elizabethkingia</taxon>
    </lineage>
</organism>
<name>A0AAJ3NA89_9FLAO</name>
<reference evidence="1 2" key="1">
    <citation type="submission" date="2016-06" db="EMBL/GenBank/DDBJ databases">
        <authorList>
            <person name="Nicholson A.C."/>
        </authorList>
    </citation>
    <scope>NUCLEOTIDE SEQUENCE [LARGE SCALE GENOMIC DNA]</scope>
    <source>
        <strain evidence="1 2">G4123</strain>
    </source>
</reference>
<dbReference type="AlphaFoldDB" id="A0AAJ3NA89"/>
<evidence type="ECO:0000313" key="1">
    <source>
        <dbReference type="EMBL" id="OPB73398.1"/>
    </source>
</evidence>
<dbReference type="RefSeq" id="WP_078402779.1">
    <property type="nucleotide sequence ID" value="NZ_CP016377.1"/>
</dbReference>